<dbReference type="Pfam" id="PF00534">
    <property type="entry name" value="Glycos_transf_1"/>
    <property type="match status" value="1"/>
</dbReference>
<keyword evidence="3" id="KW-1185">Reference proteome</keyword>
<dbReference type="CDD" id="cd03801">
    <property type="entry name" value="GT4_PimA-like"/>
    <property type="match status" value="1"/>
</dbReference>
<dbReference type="PANTHER" id="PTHR45947:SF3">
    <property type="entry name" value="SULFOQUINOVOSYL TRANSFERASE SQD2"/>
    <property type="match status" value="1"/>
</dbReference>
<protein>
    <recommendedName>
        <fullName evidence="1">Glycosyl transferase family 1 domain-containing protein</fullName>
    </recommendedName>
</protein>
<proteinExistence type="predicted"/>
<evidence type="ECO:0000313" key="3">
    <source>
        <dbReference type="Proteomes" id="UP000286715"/>
    </source>
</evidence>
<feature type="domain" description="Glycosyl transferase family 1" evidence="1">
    <location>
        <begin position="183"/>
        <end position="323"/>
    </location>
</feature>
<dbReference type="AlphaFoldDB" id="A0A401XK34"/>
<reference evidence="2 3" key="1">
    <citation type="submission" date="2018-11" db="EMBL/GenBank/DDBJ databases">
        <title>Schleiferia aggregans sp. nov., a moderately thermophilic heterotrophic bacterium isolated from microbial mats at a terrestrial hot spring.</title>
        <authorList>
            <person name="Iino T."/>
            <person name="Ohkuma M."/>
            <person name="Haruta S."/>
        </authorList>
    </citation>
    <scope>NUCLEOTIDE SEQUENCE [LARGE SCALE GENOMIC DNA]</scope>
    <source>
        <strain evidence="2 3">LA</strain>
    </source>
</reference>
<dbReference type="EMBL" id="BHZE01000006">
    <property type="protein sequence ID" value="GCD77331.1"/>
    <property type="molecule type" value="Genomic_DNA"/>
</dbReference>
<evidence type="ECO:0000313" key="2">
    <source>
        <dbReference type="EMBL" id="GCD77331.1"/>
    </source>
</evidence>
<accession>A0A401XK34</accession>
<sequence>MQKTNNLTIVFFYTYVVHYVIGVLKKLVEINDNINITLIYYDKKNIERTQYIVEEFNRIKIIKRSKLNKKSLLELLLNQKPHIIYISGWVDDEYIYALKKYKKIYKNKTVSVVGIDDQWFGTIRQRLGVFYYKVFYKSIFDYMWIAGKPQFSYAQHFGYSSKNIIYNLYSADDSIFTYSGNFKKRFLFVGRFVKEKGIFTLLNAYKSLDKNIRNSWPLYLIGDGPLYEEILKFKDENVVILPFLQLTELKNEIDKGGVFCLPSNFEPWGVVVHEMSLSGYPLILSDKVGAATEFLIDGYNGYMFNFNSVTSLLSCMQKIVNLSNEEIEIFSKRSVYLGKRINTELSSKSLLSVLEKNTNN</sequence>
<dbReference type="InterPro" id="IPR050194">
    <property type="entry name" value="Glycosyltransferase_grp1"/>
</dbReference>
<dbReference type="Proteomes" id="UP000286715">
    <property type="component" value="Unassembled WGS sequence"/>
</dbReference>
<gene>
    <name evidence="2" type="ORF">JCM31826_08130</name>
</gene>
<dbReference type="RefSeq" id="WP_124397394.1">
    <property type="nucleotide sequence ID" value="NZ_BHZE01000006.1"/>
</dbReference>
<evidence type="ECO:0000259" key="1">
    <source>
        <dbReference type="Pfam" id="PF00534"/>
    </source>
</evidence>
<name>A0A401XK34_9FLAO</name>
<dbReference type="PANTHER" id="PTHR45947">
    <property type="entry name" value="SULFOQUINOVOSYL TRANSFERASE SQD2"/>
    <property type="match status" value="1"/>
</dbReference>
<organism evidence="2 3">
    <name type="scientific">Thermaurantimonas aggregans</name>
    <dbReference type="NCBI Taxonomy" id="2173829"/>
    <lineage>
        <taxon>Bacteria</taxon>
        <taxon>Pseudomonadati</taxon>
        <taxon>Bacteroidota</taxon>
        <taxon>Flavobacteriia</taxon>
        <taxon>Flavobacteriales</taxon>
        <taxon>Schleiferiaceae</taxon>
        <taxon>Thermaurantimonas</taxon>
    </lineage>
</organism>
<dbReference type="InterPro" id="IPR001296">
    <property type="entry name" value="Glyco_trans_1"/>
</dbReference>
<dbReference type="GO" id="GO:0016757">
    <property type="term" value="F:glycosyltransferase activity"/>
    <property type="evidence" value="ECO:0007669"/>
    <property type="project" value="InterPro"/>
</dbReference>
<dbReference type="Gene3D" id="3.40.50.2000">
    <property type="entry name" value="Glycogen Phosphorylase B"/>
    <property type="match status" value="1"/>
</dbReference>
<dbReference type="OrthoDB" id="9790710at2"/>
<comment type="caution">
    <text evidence="2">The sequence shown here is derived from an EMBL/GenBank/DDBJ whole genome shotgun (WGS) entry which is preliminary data.</text>
</comment>
<dbReference type="SUPFAM" id="SSF53756">
    <property type="entry name" value="UDP-Glycosyltransferase/glycogen phosphorylase"/>
    <property type="match status" value="1"/>
</dbReference>